<protein>
    <submittedName>
        <fullName evidence="2">Uncharacterized protein</fullName>
    </submittedName>
</protein>
<organism evidence="2 3">
    <name type="scientific">Streptomyces venetus</name>
    <dbReference type="NCBI Taxonomy" id="1701086"/>
    <lineage>
        <taxon>Bacteria</taxon>
        <taxon>Bacillati</taxon>
        <taxon>Actinomycetota</taxon>
        <taxon>Actinomycetes</taxon>
        <taxon>Kitasatosporales</taxon>
        <taxon>Streptomycetaceae</taxon>
        <taxon>Streptomyces</taxon>
    </lineage>
</organism>
<gene>
    <name evidence="2" type="ORF">GCM10023086_51150</name>
</gene>
<dbReference type="EMBL" id="BAABET010000008">
    <property type="protein sequence ID" value="GAA4324624.1"/>
    <property type="molecule type" value="Genomic_DNA"/>
</dbReference>
<comment type="caution">
    <text evidence="2">The sequence shown here is derived from an EMBL/GenBank/DDBJ whole genome shotgun (WGS) entry which is preliminary data.</text>
</comment>
<dbReference type="Proteomes" id="UP001501115">
    <property type="component" value="Unassembled WGS sequence"/>
</dbReference>
<accession>A0ABP8GHQ2</accession>
<evidence type="ECO:0000256" key="1">
    <source>
        <dbReference type="SAM" id="MobiDB-lite"/>
    </source>
</evidence>
<keyword evidence="3" id="KW-1185">Reference proteome</keyword>
<dbReference type="RefSeq" id="WP_345663999.1">
    <property type="nucleotide sequence ID" value="NZ_BAABET010000008.1"/>
</dbReference>
<proteinExistence type="predicted"/>
<sequence>MRHRAPAQNTAAHLPGGTDTGIRCHHTAGLCASVGRMDPRAGRRNFPVVLTDVSSRTGIPYGCPGAAFVDASGRQLGPALATGS</sequence>
<name>A0ABP8GHQ2_9ACTN</name>
<feature type="region of interest" description="Disordered" evidence="1">
    <location>
        <begin position="1"/>
        <end position="23"/>
    </location>
</feature>
<evidence type="ECO:0000313" key="2">
    <source>
        <dbReference type="EMBL" id="GAA4324624.1"/>
    </source>
</evidence>
<reference evidence="3" key="1">
    <citation type="journal article" date="2019" name="Int. J. Syst. Evol. Microbiol.">
        <title>The Global Catalogue of Microorganisms (GCM) 10K type strain sequencing project: providing services to taxonomists for standard genome sequencing and annotation.</title>
        <authorList>
            <consortium name="The Broad Institute Genomics Platform"/>
            <consortium name="The Broad Institute Genome Sequencing Center for Infectious Disease"/>
            <person name="Wu L."/>
            <person name="Ma J."/>
        </authorList>
    </citation>
    <scope>NUCLEOTIDE SEQUENCE [LARGE SCALE GENOMIC DNA]</scope>
    <source>
        <strain evidence="3">JCM 31290</strain>
    </source>
</reference>
<evidence type="ECO:0000313" key="3">
    <source>
        <dbReference type="Proteomes" id="UP001501115"/>
    </source>
</evidence>